<dbReference type="Gramene" id="KQL25479">
    <property type="protein sequence ID" value="KQL25479"/>
    <property type="gene ID" value="SETIT_031653mg"/>
</dbReference>
<protein>
    <submittedName>
        <fullName evidence="1">Uncharacterized protein</fullName>
    </submittedName>
</protein>
<name>K3ZYH1_SETIT</name>
<dbReference type="InParanoid" id="K3ZYH1"/>
<evidence type="ECO:0000313" key="1">
    <source>
        <dbReference type="EnsemblPlants" id="KQL25479"/>
    </source>
</evidence>
<dbReference type="AlphaFoldDB" id="K3ZYH1"/>
<reference evidence="2" key="1">
    <citation type="journal article" date="2012" name="Nat. Biotechnol.">
        <title>Reference genome sequence of the model plant Setaria.</title>
        <authorList>
            <person name="Bennetzen J.L."/>
            <person name="Schmutz J."/>
            <person name="Wang H."/>
            <person name="Percifield R."/>
            <person name="Hawkins J."/>
            <person name="Pontaroli A.C."/>
            <person name="Estep M."/>
            <person name="Feng L."/>
            <person name="Vaughn J.N."/>
            <person name="Grimwood J."/>
            <person name="Jenkins J."/>
            <person name="Barry K."/>
            <person name="Lindquist E."/>
            <person name="Hellsten U."/>
            <person name="Deshpande S."/>
            <person name="Wang X."/>
            <person name="Wu X."/>
            <person name="Mitros T."/>
            <person name="Triplett J."/>
            <person name="Yang X."/>
            <person name="Ye C.Y."/>
            <person name="Mauro-Herrera M."/>
            <person name="Wang L."/>
            <person name="Li P."/>
            <person name="Sharma M."/>
            <person name="Sharma R."/>
            <person name="Ronald P.C."/>
            <person name="Panaud O."/>
            <person name="Kellogg E.A."/>
            <person name="Brutnell T.P."/>
            <person name="Doust A.N."/>
            <person name="Tuskan G.A."/>
            <person name="Rokhsar D."/>
            <person name="Devos K.M."/>
        </authorList>
    </citation>
    <scope>NUCLEOTIDE SEQUENCE [LARGE SCALE GENOMIC DNA]</scope>
    <source>
        <strain evidence="2">cv. Yugu1</strain>
    </source>
</reference>
<sequence>MVLSHGRNWMCTSAGSVTTMWSSSVLHSANVWPVHDLIVSCFRGPVMPTRLFRSVRCWSTISDEHGCVLDCFLNVLIVVFSLTVSFPRAKNV</sequence>
<dbReference type="EMBL" id="AGNK02001213">
    <property type="status" value="NOT_ANNOTATED_CDS"/>
    <property type="molecule type" value="Genomic_DNA"/>
</dbReference>
<reference evidence="1" key="2">
    <citation type="submission" date="2018-08" db="UniProtKB">
        <authorList>
            <consortium name="EnsemblPlants"/>
        </authorList>
    </citation>
    <scope>IDENTIFICATION</scope>
    <source>
        <strain evidence="1">Yugu1</strain>
    </source>
</reference>
<dbReference type="HOGENOM" id="CLU_2417400_0_0_1"/>
<proteinExistence type="predicted"/>
<dbReference type="Proteomes" id="UP000004995">
    <property type="component" value="Unassembled WGS sequence"/>
</dbReference>
<keyword evidence="2" id="KW-1185">Reference proteome</keyword>
<accession>K3ZYH1</accession>
<dbReference type="EnsemblPlants" id="KQL25479">
    <property type="protein sequence ID" value="KQL25479"/>
    <property type="gene ID" value="SETIT_031653mg"/>
</dbReference>
<evidence type="ECO:0000313" key="2">
    <source>
        <dbReference type="Proteomes" id="UP000004995"/>
    </source>
</evidence>
<organism evidence="1 2">
    <name type="scientific">Setaria italica</name>
    <name type="common">Foxtail millet</name>
    <name type="synonym">Panicum italicum</name>
    <dbReference type="NCBI Taxonomy" id="4555"/>
    <lineage>
        <taxon>Eukaryota</taxon>
        <taxon>Viridiplantae</taxon>
        <taxon>Streptophyta</taxon>
        <taxon>Embryophyta</taxon>
        <taxon>Tracheophyta</taxon>
        <taxon>Spermatophyta</taxon>
        <taxon>Magnoliopsida</taxon>
        <taxon>Liliopsida</taxon>
        <taxon>Poales</taxon>
        <taxon>Poaceae</taxon>
        <taxon>PACMAD clade</taxon>
        <taxon>Panicoideae</taxon>
        <taxon>Panicodae</taxon>
        <taxon>Paniceae</taxon>
        <taxon>Cenchrinae</taxon>
        <taxon>Setaria</taxon>
    </lineage>
</organism>